<keyword evidence="7" id="KW-0044">Antibiotic</keyword>
<keyword evidence="9" id="KW-0732">Signal</keyword>
<dbReference type="GO" id="GO:0045087">
    <property type="term" value="P:innate immune response"/>
    <property type="evidence" value="ECO:0007669"/>
    <property type="project" value="UniProtKB-KW"/>
</dbReference>
<dbReference type="AlphaFoldDB" id="A0A9N9MV33"/>
<dbReference type="Proteomes" id="UP001152799">
    <property type="component" value="Chromosome 7"/>
</dbReference>
<dbReference type="InterPro" id="IPR003614">
    <property type="entry name" value="Knottins"/>
</dbReference>
<dbReference type="PROSITE" id="PS51378">
    <property type="entry name" value="INVERT_DEFENSINS"/>
    <property type="match status" value="1"/>
</dbReference>
<protein>
    <recommendedName>
        <fullName evidence="10">Invertebrate defensins family profile domain-containing protein</fullName>
    </recommendedName>
</protein>
<evidence type="ECO:0000259" key="10">
    <source>
        <dbReference type="PROSITE" id="PS51378"/>
    </source>
</evidence>
<gene>
    <name evidence="11" type="ORF">CEUTPL_LOCUS11677</name>
</gene>
<dbReference type="Pfam" id="PF01097">
    <property type="entry name" value="Defensin_2"/>
    <property type="match status" value="1"/>
</dbReference>
<evidence type="ECO:0000256" key="6">
    <source>
        <dbReference type="ARBA" id="ARBA00022940"/>
    </source>
</evidence>
<evidence type="ECO:0000256" key="1">
    <source>
        <dbReference type="ARBA" id="ARBA00004613"/>
    </source>
</evidence>
<keyword evidence="6" id="KW-0211">Defensin</keyword>
<dbReference type="InterPro" id="IPR036574">
    <property type="entry name" value="Scorpion_toxin-like_sf"/>
</dbReference>
<sequence>MNKSAVFLFVILAVLVFSSQSAPIEEEELQEQEGHVIAKRATCDLLSFEIAGFKLNDAGCAANCLRLGRKGGSCNSNKVCVCRY</sequence>
<dbReference type="GO" id="GO:0005615">
    <property type="term" value="C:extracellular space"/>
    <property type="evidence" value="ECO:0007669"/>
    <property type="project" value="TreeGrafter"/>
</dbReference>
<evidence type="ECO:0000256" key="7">
    <source>
        <dbReference type="ARBA" id="ARBA00023022"/>
    </source>
</evidence>
<evidence type="ECO:0000256" key="8">
    <source>
        <dbReference type="ARBA" id="ARBA00023157"/>
    </source>
</evidence>
<dbReference type="SMART" id="SM00505">
    <property type="entry name" value="Knot1"/>
    <property type="match status" value="1"/>
</dbReference>
<dbReference type="PANTHER" id="PTHR13645">
    <property type="entry name" value="DEFENSIN"/>
    <property type="match status" value="1"/>
</dbReference>
<dbReference type="OrthoDB" id="10038290at2759"/>
<evidence type="ECO:0000256" key="2">
    <source>
        <dbReference type="ARBA" id="ARBA00022525"/>
    </source>
</evidence>
<organism evidence="11 12">
    <name type="scientific">Ceutorhynchus assimilis</name>
    <name type="common">cabbage seed weevil</name>
    <dbReference type="NCBI Taxonomy" id="467358"/>
    <lineage>
        <taxon>Eukaryota</taxon>
        <taxon>Metazoa</taxon>
        <taxon>Ecdysozoa</taxon>
        <taxon>Arthropoda</taxon>
        <taxon>Hexapoda</taxon>
        <taxon>Insecta</taxon>
        <taxon>Pterygota</taxon>
        <taxon>Neoptera</taxon>
        <taxon>Endopterygota</taxon>
        <taxon>Coleoptera</taxon>
        <taxon>Polyphaga</taxon>
        <taxon>Cucujiformia</taxon>
        <taxon>Curculionidae</taxon>
        <taxon>Ceutorhynchinae</taxon>
        <taxon>Ceutorhynchus</taxon>
    </lineage>
</organism>
<dbReference type="Gene3D" id="3.30.30.10">
    <property type="entry name" value="Knottin, scorpion toxin-like"/>
    <property type="match status" value="1"/>
</dbReference>
<evidence type="ECO:0000313" key="12">
    <source>
        <dbReference type="Proteomes" id="UP001152799"/>
    </source>
</evidence>
<dbReference type="PANTHER" id="PTHR13645:SF0">
    <property type="entry name" value="DEFENSIN"/>
    <property type="match status" value="1"/>
</dbReference>
<feature type="domain" description="Invertebrate defensins family profile" evidence="10">
    <location>
        <begin position="40"/>
        <end position="84"/>
    </location>
</feature>
<proteinExistence type="predicted"/>
<dbReference type="GO" id="GO:0042742">
    <property type="term" value="P:defense response to bacterium"/>
    <property type="evidence" value="ECO:0007669"/>
    <property type="project" value="UniProtKB-KW"/>
</dbReference>
<keyword evidence="12" id="KW-1185">Reference proteome</keyword>
<evidence type="ECO:0000256" key="3">
    <source>
        <dbReference type="ARBA" id="ARBA00022529"/>
    </source>
</evidence>
<evidence type="ECO:0000256" key="5">
    <source>
        <dbReference type="ARBA" id="ARBA00022859"/>
    </source>
</evidence>
<feature type="chain" id="PRO_5040253477" description="Invertebrate defensins family profile domain-containing protein" evidence="9">
    <location>
        <begin position="22"/>
        <end position="84"/>
    </location>
</feature>
<evidence type="ECO:0000256" key="4">
    <source>
        <dbReference type="ARBA" id="ARBA00022588"/>
    </source>
</evidence>
<comment type="subcellular location">
    <subcellularLocation>
        <location evidence="1">Secreted</location>
    </subcellularLocation>
</comment>
<dbReference type="SUPFAM" id="SSF57095">
    <property type="entry name" value="Scorpion toxin-like"/>
    <property type="match status" value="1"/>
</dbReference>
<keyword evidence="8" id="KW-1015">Disulfide bond</keyword>
<evidence type="ECO:0000256" key="9">
    <source>
        <dbReference type="SAM" id="SignalP"/>
    </source>
</evidence>
<reference evidence="11" key="1">
    <citation type="submission" date="2022-01" db="EMBL/GenBank/DDBJ databases">
        <authorList>
            <person name="King R."/>
        </authorList>
    </citation>
    <scope>NUCLEOTIDE SEQUENCE</scope>
</reference>
<keyword evidence="2" id="KW-0964">Secreted</keyword>
<dbReference type="GO" id="GO:0006959">
    <property type="term" value="P:humoral immune response"/>
    <property type="evidence" value="ECO:0007669"/>
    <property type="project" value="TreeGrafter"/>
</dbReference>
<feature type="signal peptide" evidence="9">
    <location>
        <begin position="1"/>
        <end position="21"/>
    </location>
</feature>
<keyword evidence="5" id="KW-0391">Immunity</keyword>
<keyword evidence="3" id="KW-0929">Antimicrobial</keyword>
<name>A0A9N9MV33_9CUCU</name>
<accession>A0A9N9MV33</accession>
<dbReference type="CDD" id="cd21806">
    <property type="entry name" value="DEFL_defensin-like"/>
    <property type="match status" value="1"/>
</dbReference>
<evidence type="ECO:0000313" key="11">
    <source>
        <dbReference type="EMBL" id="CAG9771239.1"/>
    </source>
</evidence>
<keyword evidence="4" id="KW-0399">Innate immunity</keyword>
<dbReference type="InterPro" id="IPR001542">
    <property type="entry name" value="Defensin_invertebrate/fungal"/>
</dbReference>
<dbReference type="EMBL" id="OU892283">
    <property type="protein sequence ID" value="CAG9771239.1"/>
    <property type="molecule type" value="Genomic_DNA"/>
</dbReference>